<dbReference type="Pfam" id="PF00046">
    <property type="entry name" value="Homeodomain"/>
    <property type="match status" value="2"/>
</dbReference>
<keyword evidence="7" id="KW-0804">Transcription</keyword>
<feature type="compositionally biased region" description="Pro residues" evidence="13">
    <location>
        <begin position="246"/>
        <end position="262"/>
    </location>
</feature>
<comment type="caution">
    <text evidence="15">The sequence shown here is derived from an EMBL/GenBank/DDBJ whole genome shotgun (WGS) entry which is preliminary data.</text>
</comment>
<dbReference type="InterPro" id="IPR001827">
    <property type="entry name" value="Homeobox_Antennapedia_CS"/>
</dbReference>
<dbReference type="GO" id="GO:0030878">
    <property type="term" value="P:thyroid gland development"/>
    <property type="evidence" value="ECO:0007669"/>
    <property type="project" value="UniProtKB-ARBA"/>
</dbReference>
<sequence>MQKATYYDSSAIYGGYPYQAANGFAYNASQQPYAPSAALGTDGVEYHRPACSLQSPASSGGHPKAHELSEACLRTLTGPPSQHPGLVGKQIFPWMKESRQNTKQKTSGSSSGESCAGDKSPPGQASSKRARTAYTSAQLVELEKEFHFNRYLCRPRRVEMANLLNLTERQIKIWFQNRRMKYKKDQKGKGMLTSSGGQSPSRSPVPPGAGGYLNSMHSLVNSVPYEPQSPPPFSKPPQGAYGLPPASYPAPLPSCAPPPPPQKRYAAAGSGAGGTPDYDPHTHSLQGNGSYGTPHLQGSPVFVGGSYVEPMSNSGPALFGLTHLPHTTSSAMDYGGTGPLGSGHHHGPGPGEPHPTYTDLTAHHPSQGRIQEAPKLTHLQPSLAECLTSFPPVADTFQSSSIKTSTLSHPTLIPPPFEQTIPSLNPGSHPRHGAGGRPKSSPAGSRGSPVPAGALQPPEYPWMKEKKAAKKTALPPAATSTGPACLGHKESLEIADGSGGGSRRLRTAYTNTQLLELEKEFHFNKYLCRPRRVEIAALLDLTERQVKVWFQNRRMKHKRQTQCKENQNSEGKFKSLEDSEKVEEDDEEKSLFEQALSVSGALLEREGYTFQQNALSQQQAPNGHNGDSQTFPVSPLTSNEKNLKHFQHQSPTVPNCLSTMGQNCGAGLNNDSPEALEVPSLQDFNVFSTDSCLQLSDALSPSLPGSLDSPVDISADSFDFFTDTLTTIDLQHLNY</sequence>
<evidence type="ECO:0000256" key="3">
    <source>
        <dbReference type="ARBA" id="ARBA00022473"/>
    </source>
</evidence>
<dbReference type="PRINTS" id="PR00024">
    <property type="entry name" value="HOMEOBOX"/>
</dbReference>
<feature type="compositionally biased region" description="Polar residues" evidence="13">
    <location>
        <begin position="123"/>
        <end position="132"/>
    </location>
</feature>
<dbReference type="GO" id="GO:0048704">
    <property type="term" value="P:embryonic skeletal system morphogenesis"/>
    <property type="evidence" value="ECO:0007669"/>
    <property type="project" value="UniProtKB-ARBA"/>
</dbReference>
<evidence type="ECO:0000313" key="16">
    <source>
        <dbReference type="Proteomes" id="UP000092124"/>
    </source>
</evidence>
<evidence type="ECO:0000259" key="14">
    <source>
        <dbReference type="PROSITE" id="PS50071"/>
    </source>
</evidence>
<dbReference type="GO" id="GO:0000981">
    <property type="term" value="F:DNA-binding transcription factor activity, RNA polymerase II-specific"/>
    <property type="evidence" value="ECO:0007669"/>
    <property type="project" value="InterPro"/>
</dbReference>
<reference evidence="15 16" key="1">
    <citation type="submission" date="2016-06" db="EMBL/GenBank/DDBJ databases">
        <title>The Draft Genome Sequence and Annotation of the Desert Woodrat Neotoma lepida.</title>
        <authorList>
            <person name="Campbell M."/>
            <person name="Oakeson K.F."/>
            <person name="Yandell M."/>
            <person name="Halpert J.R."/>
            <person name="Dearing D."/>
        </authorList>
    </citation>
    <scope>NUCLEOTIDE SEQUENCE [LARGE SCALE GENOMIC DNA]</scope>
    <source>
        <strain evidence="15">417</strain>
        <tissue evidence="15">Liver</tissue>
    </source>
</reference>
<feature type="region of interest" description="Disordered" evidence="13">
    <location>
        <begin position="406"/>
        <end position="458"/>
    </location>
</feature>
<evidence type="ECO:0000256" key="4">
    <source>
        <dbReference type="ARBA" id="ARBA00023015"/>
    </source>
</evidence>
<organism evidence="15 16">
    <name type="scientific">Neotoma lepida</name>
    <name type="common">Desert woodrat</name>
    <dbReference type="NCBI Taxonomy" id="56216"/>
    <lineage>
        <taxon>Eukaryota</taxon>
        <taxon>Metazoa</taxon>
        <taxon>Chordata</taxon>
        <taxon>Craniata</taxon>
        <taxon>Vertebrata</taxon>
        <taxon>Euteleostomi</taxon>
        <taxon>Mammalia</taxon>
        <taxon>Eutheria</taxon>
        <taxon>Euarchontoglires</taxon>
        <taxon>Glires</taxon>
        <taxon>Rodentia</taxon>
        <taxon>Myomorpha</taxon>
        <taxon>Muroidea</taxon>
        <taxon>Cricetidae</taxon>
        <taxon>Neotominae</taxon>
        <taxon>Neotoma</taxon>
    </lineage>
</organism>
<dbReference type="GO" id="GO:0000978">
    <property type="term" value="F:RNA polymerase II cis-regulatory region sequence-specific DNA binding"/>
    <property type="evidence" value="ECO:0007669"/>
    <property type="project" value="TreeGrafter"/>
</dbReference>
<dbReference type="PROSITE" id="PS00032">
    <property type="entry name" value="ANTENNAPEDIA"/>
    <property type="match status" value="2"/>
</dbReference>
<evidence type="ECO:0000256" key="1">
    <source>
        <dbReference type="ARBA" id="ARBA00003263"/>
    </source>
</evidence>
<comment type="similarity">
    <text evidence="9">Belongs to the Antp homeobox family. Proboscipedia subfamily.</text>
</comment>
<evidence type="ECO:0000256" key="13">
    <source>
        <dbReference type="SAM" id="MobiDB-lite"/>
    </source>
</evidence>
<feature type="compositionally biased region" description="Polar residues" evidence="13">
    <location>
        <begin position="101"/>
        <end position="113"/>
    </location>
</feature>
<dbReference type="Pfam" id="PF13293">
    <property type="entry name" value="DUF4074"/>
    <property type="match status" value="1"/>
</dbReference>
<dbReference type="Proteomes" id="UP000092124">
    <property type="component" value="Unassembled WGS sequence"/>
</dbReference>
<evidence type="ECO:0000256" key="2">
    <source>
        <dbReference type="ARBA" id="ARBA00004123"/>
    </source>
</evidence>
<evidence type="ECO:0000256" key="12">
    <source>
        <dbReference type="RuleBase" id="RU000682"/>
    </source>
</evidence>
<dbReference type="GO" id="GO:0005654">
    <property type="term" value="C:nucleoplasm"/>
    <property type="evidence" value="ECO:0007669"/>
    <property type="project" value="UniProtKB-ARBA"/>
</dbReference>
<dbReference type="Gene3D" id="1.10.10.60">
    <property type="entry name" value="Homeodomain-like"/>
    <property type="match status" value="2"/>
</dbReference>
<feature type="compositionally biased region" description="Low complexity" evidence="13">
    <location>
        <begin position="236"/>
        <end position="245"/>
    </location>
</feature>
<evidence type="ECO:0000256" key="10">
    <source>
        <dbReference type="ARBA" id="ARBA00040119"/>
    </source>
</evidence>
<gene>
    <name evidence="15" type="ORF">A6R68_11123</name>
</gene>
<feature type="DNA-binding region" description="Homeobox" evidence="11">
    <location>
        <begin position="502"/>
        <end position="561"/>
    </location>
</feature>
<feature type="region of interest" description="Disordered" evidence="13">
    <location>
        <begin position="98"/>
        <end position="132"/>
    </location>
</feature>
<evidence type="ECO:0000256" key="9">
    <source>
        <dbReference type="ARBA" id="ARBA00038135"/>
    </source>
</evidence>
<dbReference type="GO" id="GO:0021615">
    <property type="term" value="P:glossopharyngeal nerve morphogenesis"/>
    <property type="evidence" value="ECO:0007669"/>
    <property type="project" value="UniProtKB-ARBA"/>
</dbReference>
<comment type="subcellular location">
    <subcellularLocation>
        <location evidence="2 11 12">Nucleus</location>
    </subcellularLocation>
</comment>
<keyword evidence="5 11" id="KW-0238">DNA-binding</keyword>
<dbReference type="PROSITE" id="PS00027">
    <property type="entry name" value="HOMEOBOX_1"/>
    <property type="match status" value="2"/>
</dbReference>
<dbReference type="InterPro" id="IPR001356">
    <property type="entry name" value="HD"/>
</dbReference>
<feature type="domain" description="Homeobox" evidence="14">
    <location>
        <begin position="500"/>
        <end position="560"/>
    </location>
</feature>
<dbReference type="PROSITE" id="PS50071">
    <property type="entry name" value="HOMEOBOX_2"/>
    <property type="match status" value="2"/>
</dbReference>
<keyword evidence="16" id="KW-1185">Reference proteome</keyword>
<evidence type="ECO:0000256" key="6">
    <source>
        <dbReference type="ARBA" id="ARBA00023155"/>
    </source>
</evidence>
<keyword evidence="4" id="KW-0805">Transcription regulation</keyword>
<feature type="region of interest" description="Disordered" evidence="13">
    <location>
        <begin position="557"/>
        <end position="589"/>
    </location>
</feature>
<dbReference type="InterPro" id="IPR017970">
    <property type="entry name" value="Homeobox_CS"/>
</dbReference>
<feature type="region of interest" description="Disordered" evidence="13">
    <location>
        <begin position="183"/>
        <end position="289"/>
    </location>
</feature>
<protein>
    <recommendedName>
        <fullName evidence="10">Homeobox protein Hox-A2</fullName>
    </recommendedName>
</protein>
<evidence type="ECO:0000313" key="15">
    <source>
        <dbReference type="EMBL" id="OBS57744.1"/>
    </source>
</evidence>
<dbReference type="PANTHER" id="PTHR45664:SF3">
    <property type="entry name" value="HOMEOBOX PROTEIN HOX-A2"/>
    <property type="match status" value="1"/>
</dbReference>
<evidence type="ECO:0000256" key="11">
    <source>
        <dbReference type="PROSITE-ProRule" id="PRU00108"/>
    </source>
</evidence>
<comment type="function">
    <text evidence="1">Sequence-specific transcription factor which is part of a developmental regulatory system that provides cells with specific positional identities on the anterior-posterior axis.</text>
</comment>
<accession>A0A1A6FVW7</accession>
<name>A0A1A6FVW7_NEOLE</name>
<evidence type="ECO:0000256" key="7">
    <source>
        <dbReference type="ARBA" id="ARBA00023163"/>
    </source>
</evidence>
<dbReference type="AlphaFoldDB" id="A0A1A6FVW7"/>
<keyword evidence="8 11" id="KW-0539">Nucleus</keyword>
<dbReference type="OrthoDB" id="6159439at2759"/>
<dbReference type="InterPro" id="IPR020479">
    <property type="entry name" value="HD_metazoa"/>
</dbReference>
<dbReference type="SUPFAM" id="SSF46689">
    <property type="entry name" value="Homeodomain-like"/>
    <property type="match status" value="2"/>
</dbReference>
<dbReference type="CDD" id="cd00086">
    <property type="entry name" value="homeodomain"/>
    <property type="match status" value="2"/>
</dbReference>
<dbReference type="InterPro" id="IPR025281">
    <property type="entry name" value="DUF4074"/>
</dbReference>
<feature type="domain" description="Homeobox" evidence="14">
    <location>
        <begin position="125"/>
        <end position="185"/>
    </location>
</feature>
<evidence type="ECO:0000256" key="5">
    <source>
        <dbReference type="ARBA" id="ARBA00023125"/>
    </source>
</evidence>
<dbReference type="InterPro" id="IPR009057">
    <property type="entry name" value="Homeodomain-like_sf"/>
</dbReference>
<dbReference type="FunFam" id="1.10.10.60:FF:000145">
    <property type="entry name" value="homeobox protein Hox-A2"/>
    <property type="match status" value="1"/>
</dbReference>
<feature type="compositionally biased region" description="Polar residues" evidence="13">
    <location>
        <begin position="192"/>
        <end position="202"/>
    </location>
</feature>
<dbReference type="SMART" id="SM00389">
    <property type="entry name" value="HOX"/>
    <property type="match status" value="2"/>
</dbReference>
<proteinExistence type="inferred from homology"/>
<evidence type="ECO:0000256" key="8">
    <source>
        <dbReference type="ARBA" id="ARBA00023242"/>
    </source>
</evidence>
<feature type="region of interest" description="Disordered" evidence="13">
    <location>
        <begin position="466"/>
        <end position="485"/>
    </location>
</feature>
<dbReference type="PANTHER" id="PTHR45664">
    <property type="entry name" value="PROTEIN ZERKNUELLT 1-RELATED"/>
    <property type="match status" value="1"/>
</dbReference>
<dbReference type="EMBL" id="LZPO01117012">
    <property type="protein sequence ID" value="OBS57744.1"/>
    <property type="molecule type" value="Genomic_DNA"/>
</dbReference>
<keyword evidence="3" id="KW-0217">Developmental protein</keyword>
<keyword evidence="6 11" id="KW-0371">Homeobox</keyword>
<feature type="DNA-binding region" description="Homeobox" evidence="11">
    <location>
        <begin position="127"/>
        <end position="186"/>
    </location>
</feature>
<feature type="region of interest" description="Disordered" evidence="13">
    <location>
        <begin position="335"/>
        <end position="362"/>
    </location>
</feature>
<dbReference type="FunFam" id="1.10.10.60:FF:000094">
    <property type="entry name" value="Homeobox protein Hox-A3"/>
    <property type="match status" value="1"/>
</dbReference>
<dbReference type="STRING" id="56216.A0A1A6FVW7"/>